<keyword evidence="2" id="KW-1185">Reference proteome</keyword>
<reference evidence="1 2" key="1">
    <citation type="submission" date="2021-06" db="EMBL/GenBank/DDBJ databases">
        <title>Staphylococcus lentus K169 genome sequencing.</title>
        <authorList>
            <person name="Sundareshan S."/>
            <person name="Akhila D.S."/>
            <person name="Prachi D."/>
            <person name="Sivakumar R."/>
            <person name="Rajendhran J."/>
            <person name="Isloor S."/>
            <person name="Hegde N.R."/>
        </authorList>
    </citation>
    <scope>NUCLEOTIDE SEQUENCE [LARGE SCALE GENOMIC DNA]</scope>
    <source>
        <strain evidence="1 2">K169</strain>
    </source>
</reference>
<evidence type="ECO:0000313" key="1">
    <source>
        <dbReference type="EMBL" id="MBU6112534.1"/>
    </source>
</evidence>
<dbReference type="Proteomes" id="UP000770161">
    <property type="component" value="Unassembled WGS sequence"/>
</dbReference>
<protein>
    <submittedName>
        <fullName evidence="1">Uncharacterized protein</fullName>
    </submittedName>
</protein>
<sequence length="61" mass="6885">MRVMIVVSGVLKGIRKVNNDCHLIAMIKRLKNDANASKVLIDYDPIVKGDKDYDIEVELIT</sequence>
<accession>A0ABS6GT50</accession>
<organism evidence="1 2">
    <name type="scientific">Mammaliicoccus lentus</name>
    <name type="common">Staphylococcus lentus</name>
    <dbReference type="NCBI Taxonomy" id="42858"/>
    <lineage>
        <taxon>Bacteria</taxon>
        <taxon>Bacillati</taxon>
        <taxon>Bacillota</taxon>
        <taxon>Bacilli</taxon>
        <taxon>Bacillales</taxon>
        <taxon>Staphylococcaceae</taxon>
        <taxon>Mammaliicoccus</taxon>
    </lineage>
</organism>
<dbReference type="EMBL" id="JAHLZN010000001">
    <property type="protein sequence ID" value="MBU6112534.1"/>
    <property type="molecule type" value="Genomic_DNA"/>
</dbReference>
<comment type="caution">
    <text evidence="1">The sequence shown here is derived from an EMBL/GenBank/DDBJ whole genome shotgun (WGS) entry which is preliminary data.</text>
</comment>
<evidence type="ECO:0000313" key="2">
    <source>
        <dbReference type="Proteomes" id="UP000770161"/>
    </source>
</evidence>
<gene>
    <name evidence="1" type="ORF">KQ656_01115</name>
</gene>
<dbReference type="RefSeq" id="WP_216683180.1">
    <property type="nucleotide sequence ID" value="NZ_JAHLZN010000001.1"/>
</dbReference>
<proteinExistence type="predicted"/>
<name>A0ABS6GT50_MAMLE</name>